<dbReference type="PIRSF" id="PIRSF037221">
    <property type="entry name" value="DUF1517"/>
    <property type="match status" value="1"/>
</dbReference>
<dbReference type="eggNOG" id="ENOG502QUI9">
    <property type="taxonomic scope" value="Eukaryota"/>
</dbReference>
<dbReference type="PANTHER" id="PTHR33975">
    <property type="entry name" value="MYELIN-ASSOCIATED OLIGODENDROCYTE BASIC PROTEIN"/>
    <property type="match status" value="1"/>
</dbReference>
<keyword evidence="2" id="KW-1133">Transmembrane helix</keyword>
<feature type="transmembrane region" description="Helical" evidence="2">
    <location>
        <begin position="89"/>
        <end position="107"/>
    </location>
</feature>
<name>A0A1S2Y754_CICAR</name>
<protein>
    <submittedName>
        <fullName evidence="4">Uncharacterized protein LOC101495459</fullName>
    </submittedName>
</protein>
<dbReference type="Pfam" id="PF07466">
    <property type="entry name" value="DUF1517"/>
    <property type="match status" value="1"/>
</dbReference>
<dbReference type="RefSeq" id="XP_004500425.1">
    <property type="nucleotide sequence ID" value="XM_004500368.3"/>
</dbReference>
<dbReference type="OrthoDB" id="542507at2759"/>
<feature type="region of interest" description="Disordered" evidence="1">
    <location>
        <begin position="54"/>
        <end position="84"/>
    </location>
</feature>
<keyword evidence="2" id="KW-0472">Membrane</keyword>
<dbReference type="AlphaFoldDB" id="A0A1S2Y754"/>
<sequence>MASLKTQINFLRKHATVIVLLLIVLLSLTCKFNLVSASSGGVMGGSFFDSDSSSSESLTSDSDSQHVREQHHMHDTPPHDDDEHASGRGPLLFFMVFIFGFFIIGFCNKDTNGNTITVLKLQVGMLCEMGNTIQRDLTRIAQAANTSSKEGVTHLLTETIQTLDQHHGYCFAAYSSVDLKRSKEDGEKWYHQVSNEERAKFDEETLVNLNSKDKTSIRSQSYDRFNNEHTMLDEETEEFENEKLLSGVDNKYTVIIILVAVKGAHKLPNINGAEDLKEALQKLKSLLSSKLLAGEVLWTPQKEDDTLSDRKILQDYPQLAKSMKIFLVKKRE</sequence>
<dbReference type="PaxDb" id="3827-XP_004500425.1"/>
<dbReference type="InterPro" id="IPR053023">
    <property type="entry name" value="FLAP_modulator"/>
</dbReference>
<organism evidence="3 4">
    <name type="scientific">Cicer arietinum</name>
    <name type="common">Chickpea</name>
    <name type="synonym">Garbanzo</name>
    <dbReference type="NCBI Taxonomy" id="3827"/>
    <lineage>
        <taxon>Eukaryota</taxon>
        <taxon>Viridiplantae</taxon>
        <taxon>Streptophyta</taxon>
        <taxon>Embryophyta</taxon>
        <taxon>Tracheophyta</taxon>
        <taxon>Spermatophyta</taxon>
        <taxon>Magnoliopsida</taxon>
        <taxon>eudicotyledons</taxon>
        <taxon>Gunneridae</taxon>
        <taxon>Pentapetalae</taxon>
        <taxon>rosids</taxon>
        <taxon>fabids</taxon>
        <taxon>Fabales</taxon>
        <taxon>Fabaceae</taxon>
        <taxon>Papilionoideae</taxon>
        <taxon>50 kb inversion clade</taxon>
        <taxon>NPAAA clade</taxon>
        <taxon>Hologalegina</taxon>
        <taxon>IRL clade</taxon>
        <taxon>Cicereae</taxon>
        <taxon>Cicer</taxon>
    </lineage>
</organism>
<evidence type="ECO:0000313" key="4">
    <source>
        <dbReference type="RefSeq" id="XP_004500425.1"/>
    </source>
</evidence>
<dbReference type="InterPro" id="IPR010903">
    <property type="entry name" value="DUF1517"/>
</dbReference>
<dbReference type="KEGG" id="cam:101495459"/>
<dbReference type="GO" id="GO:0009507">
    <property type="term" value="C:chloroplast"/>
    <property type="evidence" value="ECO:0007669"/>
    <property type="project" value="TreeGrafter"/>
</dbReference>
<keyword evidence="2" id="KW-0812">Transmembrane</keyword>
<reference evidence="3" key="1">
    <citation type="journal article" date="2013" name="Nat. Biotechnol.">
        <title>Draft genome sequence of chickpea (Cicer arietinum) provides a resource for trait improvement.</title>
        <authorList>
            <person name="Varshney R.K."/>
            <person name="Song C."/>
            <person name="Saxena R.K."/>
            <person name="Azam S."/>
            <person name="Yu S."/>
            <person name="Sharpe A.G."/>
            <person name="Cannon S."/>
            <person name="Baek J."/>
            <person name="Rosen B.D."/>
            <person name="Tar'an B."/>
            <person name="Millan T."/>
            <person name="Zhang X."/>
            <person name="Ramsay L.D."/>
            <person name="Iwata A."/>
            <person name="Wang Y."/>
            <person name="Nelson W."/>
            <person name="Farmer A.D."/>
            <person name="Gaur P.M."/>
            <person name="Soderlund C."/>
            <person name="Penmetsa R.V."/>
            <person name="Xu C."/>
            <person name="Bharti A.K."/>
            <person name="He W."/>
            <person name="Winter P."/>
            <person name="Zhao S."/>
            <person name="Hane J.K."/>
            <person name="Carrasquilla-Garcia N."/>
            <person name="Condie J.A."/>
            <person name="Upadhyaya H.D."/>
            <person name="Luo M.C."/>
            <person name="Thudi M."/>
            <person name="Gowda C.L."/>
            <person name="Singh N.P."/>
            <person name="Lichtenzveig J."/>
            <person name="Gali K.K."/>
            <person name="Rubio J."/>
            <person name="Nadarajan N."/>
            <person name="Dolezel J."/>
            <person name="Bansal K.C."/>
            <person name="Xu X."/>
            <person name="Edwards D."/>
            <person name="Zhang G."/>
            <person name="Kahl G."/>
            <person name="Gil J."/>
            <person name="Singh K.B."/>
            <person name="Datta S.K."/>
            <person name="Jackson S.A."/>
            <person name="Wang J."/>
            <person name="Cook D.R."/>
        </authorList>
    </citation>
    <scope>NUCLEOTIDE SEQUENCE [LARGE SCALE GENOMIC DNA]</scope>
    <source>
        <strain evidence="3">cv. CDC Frontier</strain>
    </source>
</reference>
<evidence type="ECO:0000256" key="1">
    <source>
        <dbReference type="SAM" id="MobiDB-lite"/>
    </source>
</evidence>
<evidence type="ECO:0000256" key="2">
    <source>
        <dbReference type="SAM" id="Phobius"/>
    </source>
</evidence>
<dbReference type="Proteomes" id="UP000087171">
    <property type="component" value="Chromosome Ca5"/>
</dbReference>
<dbReference type="PANTHER" id="PTHR33975:SF5">
    <property type="entry name" value="PROTEIN, PUTATIVE-RELATED"/>
    <property type="match status" value="1"/>
</dbReference>
<feature type="compositionally biased region" description="Basic and acidic residues" evidence="1">
    <location>
        <begin position="63"/>
        <end position="84"/>
    </location>
</feature>
<keyword evidence="3" id="KW-1185">Reference proteome</keyword>
<gene>
    <name evidence="4" type="primary">LOC101495459</name>
</gene>
<accession>A0A1S2Y754</accession>
<evidence type="ECO:0000313" key="3">
    <source>
        <dbReference type="Proteomes" id="UP000087171"/>
    </source>
</evidence>
<proteinExistence type="predicted"/>
<dbReference type="STRING" id="3827.A0A1S2Y754"/>
<reference evidence="4" key="2">
    <citation type="submission" date="2025-08" db="UniProtKB">
        <authorList>
            <consortium name="RefSeq"/>
        </authorList>
    </citation>
    <scope>IDENTIFICATION</scope>
    <source>
        <tissue evidence="4">Etiolated seedlings</tissue>
    </source>
</reference>
<dbReference type="GeneID" id="101495459"/>